<gene>
    <name evidence="1" type="ORF">M9H77_25461</name>
</gene>
<dbReference type="Proteomes" id="UP001060085">
    <property type="component" value="Linkage Group LG06"/>
</dbReference>
<reference evidence="2" key="1">
    <citation type="journal article" date="2023" name="Nat. Plants">
        <title>Single-cell RNA sequencing provides a high-resolution roadmap for understanding the multicellular compartmentation of specialized metabolism.</title>
        <authorList>
            <person name="Sun S."/>
            <person name="Shen X."/>
            <person name="Li Y."/>
            <person name="Li Y."/>
            <person name="Wang S."/>
            <person name="Li R."/>
            <person name="Zhang H."/>
            <person name="Shen G."/>
            <person name="Guo B."/>
            <person name="Wei J."/>
            <person name="Xu J."/>
            <person name="St-Pierre B."/>
            <person name="Chen S."/>
            <person name="Sun C."/>
        </authorList>
    </citation>
    <scope>NUCLEOTIDE SEQUENCE [LARGE SCALE GENOMIC DNA]</scope>
</reference>
<comment type="caution">
    <text evidence="1">The sequence shown here is derived from an EMBL/GenBank/DDBJ whole genome shotgun (WGS) entry which is preliminary data.</text>
</comment>
<keyword evidence="2" id="KW-1185">Reference proteome</keyword>
<name>A0ACC0A6Z0_CATRO</name>
<proteinExistence type="predicted"/>
<organism evidence="1 2">
    <name type="scientific">Catharanthus roseus</name>
    <name type="common">Madagascar periwinkle</name>
    <name type="synonym">Vinca rosea</name>
    <dbReference type="NCBI Taxonomy" id="4058"/>
    <lineage>
        <taxon>Eukaryota</taxon>
        <taxon>Viridiplantae</taxon>
        <taxon>Streptophyta</taxon>
        <taxon>Embryophyta</taxon>
        <taxon>Tracheophyta</taxon>
        <taxon>Spermatophyta</taxon>
        <taxon>Magnoliopsida</taxon>
        <taxon>eudicotyledons</taxon>
        <taxon>Gunneridae</taxon>
        <taxon>Pentapetalae</taxon>
        <taxon>asterids</taxon>
        <taxon>lamiids</taxon>
        <taxon>Gentianales</taxon>
        <taxon>Apocynaceae</taxon>
        <taxon>Rauvolfioideae</taxon>
        <taxon>Vinceae</taxon>
        <taxon>Catharanthinae</taxon>
        <taxon>Catharanthus</taxon>
    </lineage>
</organism>
<sequence length="417" mass="46233">MNKSTTSTSSSSSTTTTTPKKSKHRHHLHHQPQQQQEKDHHQSLLPGLPDHIAQICLSHVQPSLLYSVSKSWRRLIYSPSFPPFLSIYAILLPKQTKSNILPNSIRFCCFDPISALWNAVPQPPPPDPPLSLLLHHPSFISRRLPVQSVTVSGRLVFLAATANHFVPALSRPLIFNPLSQNWTYGPPLAAPRRWCAAGASRGVVYVASGIGSHYNPEVARSVEKWDLEINHRRSVIKRRGPQQTTWKWEKIEGMRDGKFSREAIDAIGWRGKLCMVNVKGDAAKEGIIYNVENDGWEDMPGGMLMGWKGPAASMNEEIIYMVDESKGVLKKYDREMDTWVEILEDDSLKGADYIAAAGGKVCVVGGAGDSILVVDVRVTPSRFWVVDTPVGSQAIAVHILPRMNQTKNGLSSLEGLC</sequence>
<accession>A0ACC0A6Z0</accession>
<dbReference type="EMBL" id="CM044706">
    <property type="protein sequence ID" value="KAI5656668.1"/>
    <property type="molecule type" value="Genomic_DNA"/>
</dbReference>
<evidence type="ECO:0000313" key="1">
    <source>
        <dbReference type="EMBL" id="KAI5656668.1"/>
    </source>
</evidence>
<protein>
    <submittedName>
        <fullName evidence="1">Uncharacterized protein</fullName>
    </submittedName>
</protein>
<evidence type="ECO:0000313" key="2">
    <source>
        <dbReference type="Proteomes" id="UP001060085"/>
    </source>
</evidence>